<dbReference type="EMBL" id="FQUP01000002">
    <property type="protein sequence ID" value="SHF53225.1"/>
    <property type="molecule type" value="Genomic_DNA"/>
</dbReference>
<dbReference type="STRING" id="1122133.SAMN02745157_2327"/>
<dbReference type="GO" id="GO:0005524">
    <property type="term" value="F:ATP binding"/>
    <property type="evidence" value="ECO:0007669"/>
    <property type="project" value="UniProtKB-UniRule"/>
</dbReference>
<keyword evidence="5 11" id="KW-0808">Transferase</keyword>
<evidence type="ECO:0000256" key="1">
    <source>
        <dbReference type="ARBA" id="ARBA00004842"/>
    </source>
</evidence>
<dbReference type="EC" id="2.7.1.71" evidence="3 11"/>
<dbReference type="Gene3D" id="3.40.50.300">
    <property type="entry name" value="P-loop containing nucleotide triphosphate hydrolases"/>
    <property type="match status" value="1"/>
</dbReference>
<dbReference type="UniPathway" id="UPA00053">
    <property type="reaction ID" value="UER00088"/>
</dbReference>
<sequence>MQQDAIRSEDAARSVAELVERLGGRAIVLVGLMGAGKTSVGKRIAARLQLPFVDADAEIEKAAAATIPEIFAKHGEAYFRDGERRVIRRLLDKRAKVLATGGGAFMSPETRAAIAVGAVSIWLRADLDILMARVRKRSNRPLLHTEDPEATMRRLMDERYPVYATADIHVVSRDVPHEIVAEETLSALAGFLAGGSPSAEDVSERPPT</sequence>
<dbReference type="InterPro" id="IPR031322">
    <property type="entry name" value="Shikimate/glucono_kinase"/>
</dbReference>
<dbReference type="InterPro" id="IPR023000">
    <property type="entry name" value="Shikimate_kinase_CS"/>
</dbReference>
<dbReference type="PANTHER" id="PTHR21087:SF16">
    <property type="entry name" value="SHIKIMATE KINASE 1, CHLOROPLASTIC"/>
    <property type="match status" value="1"/>
</dbReference>
<evidence type="ECO:0000256" key="7">
    <source>
        <dbReference type="ARBA" id="ARBA00022777"/>
    </source>
</evidence>
<dbReference type="GO" id="GO:0009423">
    <property type="term" value="P:chorismate biosynthetic process"/>
    <property type="evidence" value="ECO:0007669"/>
    <property type="project" value="UniProtKB-UniRule"/>
</dbReference>
<keyword evidence="7 11" id="KW-0418">Kinase</keyword>
<dbReference type="NCBIfam" id="NF010552">
    <property type="entry name" value="PRK13946.1"/>
    <property type="match status" value="1"/>
</dbReference>
<feature type="binding site" evidence="11">
    <location>
        <position position="159"/>
    </location>
    <ligand>
        <name>substrate</name>
    </ligand>
</feature>
<evidence type="ECO:0000256" key="6">
    <source>
        <dbReference type="ARBA" id="ARBA00022741"/>
    </source>
</evidence>
<evidence type="ECO:0000313" key="13">
    <source>
        <dbReference type="Proteomes" id="UP000184485"/>
    </source>
</evidence>
<reference evidence="12 13" key="1">
    <citation type="submission" date="2016-11" db="EMBL/GenBank/DDBJ databases">
        <authorList>
            <person name="Jaros S."/>
            <person name="Januszkiewicz K."/>
            <person name="Wedrychowicz H."/>
        </authorList>
    </citation>
    <scope>NUCLEOTIDE SEQUENCE [LARGE SCALE GENOMIC DNA]</scope>
    <source>
        <strain evidence="12 13">DSM 19436</strain>
    </source>
</reference>
<dbReference type="GO" id="GO:0009073">
    <property type="term" value="P:aromatic amino acid family biosynthetic process"/>
    <property type="evidence" value="ECO:0007669"/>
    <property type="project" value="UniProtKB-KW"/>
</dbReference>
<dbReference type="RefSeq" id="WP_073053036.1">
    <property type="nucleotide sequence ID" value="NZ_FQUP01000002.1"/>
</dbReference>
<proteinExistence type="inferred from homology"/>
<dbReference type="HAMAP" id="MF_00109">
    <property type="entry name" value="Shikimate_kinase"/>
    <property type="match status" value="1"/>
</dbReference>
<keyword evidence="11" id="KW-0479">Metal-binding</keyword>
<keyword evidence="13" id="KW-1185">Reference proteome</keyword>
<accession>A0A1M5CES0</accession>
<dbReference type="PANTHER" id="PTHR21087">
    <property type="entry name" value="SHIKIMATE KINASE"/>
    <property type="match status" value="1"/>
</dbReference>
<dbReference type="OrthoDB" id="9800332at2"/>
<dbReference type="GO" id="GO:0008652">
    <property type="term" value="P:amino acid biosynthetic process"/>
    <property type="evidence" value="ECO:0007669"/>
    <property type="project" value="UniProtKB-KW"/>
</dbReference>
<comment type="catalytic activity">
    <reaction evidence="10 11">
        <text>shikimate + ATP = 3-phosphoshikimate + ADP + H(+)</text>
        <dbReference type="Rhea" id="RHEA:13121"/>
        <dbReference type="ChEBI" id="CHEBI:15378"/>
        <dbReference type="ChEBI" id="CHEBI:30616"/>
        <dbReference type="ChEBI" id="CHEBI:36208"/>
        <dbReference type="ChEBI" id="CHEBI:145989"/>
        <dbReference type="ChEBI" id="CHEBI:456216"/>
        <dbReference type="EC" id="2.7.1.71"/>
    </reaction>
</comment>
<dbReference type="PRINTS" id="PR01100">
    <property type="entry name" value="SHIKIMTKNASE"/>
</dbReference>
<evidence type="ECO:0000256" key="4">
    <source>
        <dbReference type="ARBA" id="ARBA00022605"/>
    </source>
</evidence>
<keyword evidence="9 11" id="KW-0057">Aromatic amino acid biosynthesis</keyword>
<evidence type="ECO:0000313" key="12">
    <source>
        <dbReference type="EMBL" id="SHF53225.1"/>
    </source>
</evidence>
<dbReference type="GO" id="GO:0004765">
    <property type="term" value="F:shikimate kinase activity"/>
    <property type="evidence" value="ECO:0007669"/>
    <property type="project" value="UniProtKB-UniRule"/>
</dbReference>
<evidence type="ECO:0000256" key="3">
    <source>
        <dbReference type="ARBA" id="ARBA00012154"/>
    </source>
</evidence>
<comment type="cofactor">
    <cofactor evidence="11">
        <name>Mg(2+)</name>
        <dbReference type="ChEBI" id="CHEBI:18420"/>
    </cofactor>
    <text evidence="11">Binds 1 Mg(2+) ion per subunit.</text>
</comment>
<comment type="caution">
    <text evidence="11">Lacks conserved residue(s) required for the propagation of feature annotation.</text>
</comment>
<feature type="binding site" evidence="11">
    <location>
        <position position="102"/>
    </location>
    <ligand>
        <name>substrate</name>
    </ligand>
</feature>
<dbReference type="GO" id="GO:0005829">
    <property type="term" value="C:cytosol"/>
    <property type="evidence" value="ECO:0007669"/>
    <property type="project" value="TreeGrafter"/>
</dbReference>
<dbReference type="Proteomes" id="UP000184485">
    <property type="component" value="Unassembled WGS sequence"/>
</dbReference>
<dbReference type="InterPro" id="IPR027417">
    <property type="entry name" value="P-loop_NTPase"/>
</dbReference>
<dbReference type="PROSITE" id="PS01128">
    <property type="entry name" value="SHIKIMATE_KINASE"/>
    <property type="match status" value="1"/>
</dbReference>
<comment type="subcellular location">
    <subcellularLocation>
        <location evidence="11">Cytoplasm</location>
    </subcellularLocation>
</comment>
<evidence type="ECO:0000256" key="9">
    <source>
        <dbReference type="ARBA" id="ARBA00023141"/>
    </source>
</evidence>
<evidence type="ECO:0000256" key="11">
    <source>
        <dbReference type="HAMAP-Rule" id="MF_00109"/>
    </source>
</evidence>
<feature type="binding site" evidence="11">
    <location>
        <position position="140"/>
    </location>
    <ligand>
        <name>ATP</name>
        <dbReference type="ChEBI" id="CHEBI:30616"/>
    </ligand>
</feature>
<gene>
    <name evidence="11" type="primary">aroK</name>
    <name evidence="12" type="ORF">SAMN02745157_2327</name>
</gene>
<keyword evidence="6 11" id="KW-0547">Nucleotide-binding</keyword>
<comment type="function">
    <text evidence="11">Catalyzes the specific phosphorylation of the 3-hydroxyl group of shikimic acid using ATP as a cosubstrate.</text>
</comment>
<evidence type="ECO:0000256" key="2">
    <source>
        <dbReference type="ARBA" id="ARBA00006997"/>
    </source>
</evidence>
<feature type="binding site" evidence="11">
    <location>
        <begin position="34"/>
        <end position="39"/>
    </location>
    <ligand>
        <name>ATP</name>
        <dbReference type="ChEBI" id="CHEBI:30616"/>
    </ligand>
</feature>
<dbReference type="SUPFAM" id="SSF52540">
    <property type="entry name" value="P-loop containing nucleoside triphosphate hydrolases"/>
    <property type="match status" value="1"/>
</dbReference>
<protein>
    <recommendedName>
        <fullName evidence="3 11">Shikimate kinase</fullName>
        <shortName evidence="11">SK</shortName>
        <ecNumber evidence="3 11">2.7.1.71</ecNumber>
    </recommendedName>
</protein>
<dbReference type="InterPro" id="IPR000623">
    <property type="entry name" value="Shikimate_kinase/TSH1"/>
</dbReference>
<evidence type="ECO:0000256" key="10">
    <source>
        <dbReference type="ARBA" id="ARBA00048567"/>
    </source>
</evidence>
<feature type="binding site" evidence="11">
    <location>
        <position position="56"/>
    </location>
    <ligand>
        <name>substrate</name>
    </ligand>
</feature>
<evidence type="ECO:0000256" key="5">
    <source>
        <dbReference type="ARBA" id="ARBA00022679"/>
    </source>
</evidence>
<comment type="similarity">
    <text evidence="2 11">Belongs to the shikimate kinase family.</text>
</comment>
<feature type="binding site" evidence="11">
    <location>
        <position position="80"/>
    </location>
    <ligand>
        <name>substrate</name>
    </ligand>
</feature>
<keyword evidence="4 11" id="KW-0028">Amino-acid biosynthesis</keyword>
<organism evidence="12 13">
    <name type="scientific">Kaistia soli DSM 19436</name>
    <dbReference type="NCBI Taxonomy" id="1122133"/>
    <lineage>
        <taxon>Bacteria</taxon>
        <taxon>Pseudomonadati</taxon>
        <taxon>Pseudomonadota</taxon>
        <taxon>Alphaproteobacteria</taxon>
        <taxon>Hyphomicrobiales</taxon>
        <taxon>Kaistiaceae</taxon>
        <taxon>Kaistia</taxon>
    </lineage>
</organism>
<evidence type="ECO:0000256" key="8">
    <source>
        <dbReference type="ARBA" id="ARBA00022840"/>
    </source>
</evidence>
<comment type="subunit">
    <text evidence="11">Monomer.</text>
</comment>
<dbReference type="CDD" id="cd00464">
    <property type="entry name" value="SK"/>
    <property type="match status" value="1"/>
</dbReference>
<dbReference type="GO" id="GO:0000287">
    <property type="term" value="F:magnesium ion binding"/>
    <property type="evidence" value="ECO:0007669"/>
    <property type="project" value="UniProtKB-UniRule"/>
</dbReference>
<keyword evidence="11" id="KW-0963">Cytoplasm</keyword>
<name>A0A1M5CES0_9HYPH</name>
<keyword evidence="11" id="KW-0460">Magnesium</keyword>
<dbReference type="AlphaFoldDB" id="A0A1M5CES0"/>
<comment type="pathway">
    <text evidence="1 11">Metabolic intermediate biosynthesis; chorismate biosynthesis; chorismate from D-erythrose 4-phosphate and phosphoenolpyruvate: step 5/7.</text>
</comment>
<dbReference type="Pfam" id="PF01202">
    <property type="entry name" value="SKI"/>
    <property type="match status" value="1"/>
</dbReference>
<feature type="binding site" evidence="11">
    <location>
        <position position="38"/>
    </location>
    <ligand>
        <name>Mg(2+)</name>
        <dbReference type="ChEBI" id="CHEBI:18420"/>
    </ligand>
</feature>
<keyword evidence="8 11" id="KW-0067">ATP-binding</keyword>